<protein>
    <recommendedName>
        <fullName evidence="8">ABC transmembrane type-1 domain-containing protein</fullName>
    </recommendedName>
</protein>
<dbReference type="GO" id="GO:0005886">
    <property type="term" value="C:plasma membrane"/>
    <property type="evidence" value="ECO:0007669"/>
    <property type="project" value="UniProtKB-SubCell"/>
</dbReference>
<dbReference type="InterPro" id="IPR045621">
    <property type="entry name" value="BPD_transp_1_N"/>
</dbReference>
<dbReference type="PANTHER" id="PTHR43163">
    <property type="entry name" value="DIPEPTIDE TRANSPORT SYSTEM PERMEASE PROTEIN DPPB-RELATED"/>
    <property type="match status" value="1"/>
</dbReference>
<keyword evidence="3" id="KW-1003">Cell membrane</keyword>
<dbReference type="Pfam" id="PF00528">
    <property type="entry name" value="BPD_transp_1"/>
    <property type="match status" value="1"/>
</dbReference>
<evidence type="ECO:0000256" key="3">
    <source>
        <dbReference type="ARBA" id="ARBA00022475"/>
    </source>
</evidence>
<feature type="transmembrane region" description="Helical" evidence="7">
    <location>
        <begin position="177"/>
        <end position="197"/>
    </location>
</feature>
<keyword evidence="5 7" id="KW-1133">Transmembrane helix</keyword>
<dbReference type="InterPro" id="IPR035906">
    <property type="entry name" value="MetI-like_sf"/>
</dbReference>
<dbReference type="GO" id="GO:0055085">
    <property type="term" value="P:transmembrane transport"/>
    <property type="evidence" value="ECO:0007669"/>
    <property type="project" value="InterPro"/>
</dbReference>
<keyword evidence="2" id="KW-0813">Transport</keyword>
<dbReference type="Gene3D" id="1.10.3720.10">
    <property type="entry name" value="MetI-like"/>
    <property type="match status" value="1"/>
</dbReference>
<dbReference type="EMBL" id="LAZR01001639">
    <property type="protein sequence ID" value="KKN41588.1"/>
    <property type="molecule type" value="Genomic_DNA"/>
</dbReference>
<feature type="domain" description="ABC transmembrane type-1" evidence="8">
    <location>
        <begin position="95"/>
        <end position="300"/>
    </location>
</feature>
<evidence type="ECO:0000256" key="1">
    <source>
        <dbReference type="ARBA" id="ARBA00004651"/>
    </source>
</evidence>
<evidence type="ECO:0000256" key="5">
    <source>
        <dbReference type="ARBA" id="ARBA00022989"/>
    </source>
</evidence>
<reference evidence="9" key="1">
    <citation type="journal article" date="2015" name="Nature">
        <title>Complex archaea that bridge the gap between prokaryotes and eukaryotes.</title>
        <authorList>
            <person name="Spang A."/>
            <person name="Saw J.H."/>
            <person name="Jorgensen S.L."/>
            <person name="Zaremba-Niedzwiedzka K."/>
            <person name="Martijn J."/>
            <person name="Lind A.E."/>
            <person name="van Eijk R."/>
            <person name="Schleper C."/>
            <person name="Guy L."/>
            <person name="Ettema T.J."/>
        </authorList>
    </citation>
    <scope>NUCLEOTIDE SEQUENCE</scope>
</reference>
<feature type="transmembrane region" description="Helical" evidence="7">
    <location>
        <begin position="99"/>
        <end position="122"/>
    </location>
</feature>
<keyword evidence="6 7" id="KW-0472">Membrane</keyword>
<keyword evidence="4 7" id="KW-0812">Transmembrane</keyword>
<dbReference type="Pfam" id="PF19300">
    <property type="entry name" value="BPD_transp_1_N"/>
    <property type="match status" value="1"/>
</dbReference>
<evidence type="ECO:0000259" key="8">
    <source>
        <dbReference type="PROSITE" id="PS50928"/>
    </source>
</evidence>
<comment type="caution">
    <text evidence="9">The sequence shown here is derived from an EMBL/GenBank/DDBJ whole genome shotgun (WGS) entry which is preliminary data.</text>
</comment>
<dbReference type="PANTHER" id="PTHR43163:SF3">
    <property type="entry name" value="PEPTIDE ABC TRANSPORTER PERMEASE PROTEIN"/>
    <property type="match status" value="1"/>
</dbReference>
<evidence type="ECO:0000256" key="4">
    <source>
        <dbReference type="ARBA" id="ARBA00022692"/>
    </source>
</evidence>
<feature type="transmembrane region" description="Helical" evidence="7">
    <location>
        <begin position="281"/>
        <end position="307"/>
    </location>
</feature>
<dbReference type="CDD" id="cd06261">
    <property type="entry name" value="TM_PBP2"/>
    <property type="match status" value="1"/>
</dbReference>
<sequence>MVVYIVQRILAAIPVMGFVALFVFLLLRLTPGDPAAIIAGDTATPEQLAAIRESLGLNDPMFVQFYNWITQLLQGNFGTSILSGKPVIELIADRMEPTISLALTTIILSVIIAVPLGVIAAWKQGTLIDRFVMLLSVLGFSVPVFVIGYLMISLFSMQLGWFPVQGFKPISAGLGEFFHRIALPTFTLTLLYIALIARITRTSMLEILGDDYVRTARAKGLPESRVLMRHALRNCSVPIITVIGIGFALIISGVVVTESVFNLPGLGRLTVDAVLSRDYPVIQAVILLASLIYVVINLLIDIAYVLLDPRIRYA</sequence>
<evidence type="ECO:0000256" key="6">
    <source>
        <dbReference type="ARBA" id="ARBA00023136"/>
    </source>
</evidence>
<dbReference type="InterPro" id="IPR000515">
    <property type="entry name" value="MetI-like"/>
</dbReference>
<comment type="subcellular location">
    <subcellularLocation>
        <location evidence="1">Cell membrane</location>
        <topology evidence="1">Multi-pass membrane protein</topology>
    </subcellularLocation>
</comment>
<evidence type="ECO:0000256" key="2">
    <source>
        <dbReference type="ARBA" id="ARBA00022448"/>
    </source>
</evidence>
<gene>
    <name evidence="9" type="ORF">LCGC14_0721870</name>
</gene>
<feature type="transmembrane region" description="Helical" evidence="7">
    <location>
        <begin position="237"/>
        <end position="261"/>
    </location>
</feature>
<feature type="transmembrane region" description="Helical" evidence="7">
    <location>
        <begin position="9"/>
        <end position="27"/>
    </location>
</feature>
<organism evidence="9">
    <name type="scientific">marine sediment metagenome</name>
    <dbReference type="NCBI Taxonomy" id="412755"/>
    <lineage>
        <taxon>unclassified sequences</taxon>
        <taxon>metagenomes</taxon>
        <taxon>ecological metagenomes</taxon>
    </lineage>
</organism>
<evidence type="ECO:0000313" key="9">
    <source>
        <dbReference type="EMBL" id="KKN41588.1"/>
    </source>
</evidence>
<dbReference type="AlphaFoldDB" id="A0A0F9TJG2"/>
<proteinExistence type="predicted"/>
<accession>A0A0F9TJG2</accession>
<dbReference type="SUPFAM" id="SSF161098">
    <property type="entry name" value="MetI-like"/>
    <property type="match status" value="1"/>
</dbReference>
<dbReference type="PROSITE" id="PS50928">
    <property type="entry name" value="ABC_TM1"/>
    <property type="match status" value="1"/>
</dbReference>
<evidence type="ECO:0000256" key="7">
    <source>
        <dbReference type="SAM" id="Phobius"/>
    </source>
</evidence>
<name>A0A0F9TJG2_9ZZZZ</name>
<feature type="transmembrane region" description="Helical" evidence="7">
    <location>
        <begin position="134"/>
        <end position="157"/>
    </location>
</feature>